<dbReference type="GO" id="GO:0003676">
    <property type="term" value="F:nucleic acid binding"/>
    <property type="evidence" value="ECO:0007669"/>
    <property type="project" value="InterPro"/>
</dbReference>
<dbReference type="NCBIfam" id="NF033546">
    <property type="entry name" value="transpos_IS21"/>
    <property type="match status" value="1"/>
</dbReference>
<sequence>MSTIREILRVLFAGGMSYRQIGCVIGTSHNTISRYDRLRIEKGITLEQVDGMDDNTLDSCFNARPLSCDEGRPLPDFEAMHNDLKTRGVTVELLWQEYRAKHPNGYSYVHVLRLYNSWARKLNITMRQIHRPGEKMFVDYSGKRLPITNRETSEISMAEIFVAVMGASSKTYVEAGRSQQEPDWLLANANALTYFGGVPSMIVPDNLKSAVIKNSKGKVKLNPRFVDFARHYRTVIIPARPKKPKDKAKVEAGVRIVQMWILAKLRNRVFFSLDEANEAIRPLLAEFNARPFKKIKGSRAELFEQLDQPALKALPPEPYEYADWKVGARVGLDYMVEYEGCFYMVPYNLVDQHVDVRATANTVEVFFKNRRVASHVRLHSQGQRAINRDFMPASHQHYSEWSPTRLIAWGQSVGDATEKVISHLLAHKPHPESGFRACVALVEESKRYGLVRLESAAAVALQINSVTLSSIRSILRTGRDKVESMVSLSETPTVEPTLVKPHQNIRGANYYN</sequence>
<evidence type="ECO:0000313" key="3">
    <source>
        <dbReference type="EMBL" id="NML29104.1"/>
    </source>
</evidence>
<protein>
    <submittedName>
        <fullName evidence="3">IS21 family transposase</fullName>
    </submittedName>
</protein>
<dbReference type="InterPro" id="IPR054353">
    <property type="entry name" value="IstA-like_C"/>
</dbReference>
<dbReference type="InterPro" id="IPR036397">
    <property type="entry name" value="RNaseH_sf"/>
</dbReference>
<comment type="similarity">
    <text evidence="1">Belongs to the transposase IS21/IS408/IS1162 family.</text>
</comment>
<name>A0A848GCQ6_9RHOO</name>
<evidence type="ECO:0000256" key="1">
    <source>
        <dbReference type="ARBA" id="ARBA00009277"/>
    </source>
</evidence>
<proteinExistence type="inferred from homology"/>
<dbReference type="SUPFAM" id="SSF53098">
    <property type="entry name" value="Ribonuclease H-like"/>
    <property type="match status" value="1"/>
</dbReference>
<dbReference type="Pfam" id="PF22483">
    <property type="entry name" value="Mu-transpos_C_2"/>
    <property type="match status" value="1"/>
</dbReference>
<dbReference type="Proteomes" id="UP000580043">
    <property type="component" value="Unassembled WGS sequence"/>
</dbReference>
<dbReference type="Gene3D" id="3.30.420.10">
    <property type="entry name" value="Ribonuclease H-like superfamily/Ribonuclease H"/>
    <property type="match status" value="1"/>
</dbReference>
<evidence type="ECO:0000313" key="4">
    <source>
        <dbReference type="Proteomes" id="UP000580043"/>
    </source>
</evidence>
<dbReference type="AlphaFoldDB" id="A0A848GCQ6"/>
<organism evidence="3 4">
    <name type="scientific">Zoogloea dura</name>
    <dbReference type="NCBI Taxonomy" id="2728840"/>
    <lineage>
        <taxon>Bacteria</taxon>
        <taxon>Pseudomonadati</taxon>
        <taxon>Pseudomonadota</taxon>
        <taxon>Betaproteobacteria</taxon>
        <taxon>Rhodocyclales</taxon>
        <taxon>Zoogloeaceae</taxon>
        <taxon>Zoogloea</taxon>
    </lineage>
</organism>
<keyword evidence="4" id="KW-1185">Reference proteome</keyword>
<dbReference type="InterPro" id="IPR001584">
    <property type="entry name" value="Integrase_cat-core"/>
</dbReference>
<gene>
    <name evidence="3" type="ORF">HHL15_25500</name>
</gene>
<comment type="caution">
    <text evidence="3">The sequence shown here is derived from an EMBL/GenBank/DDBJ whole genome shotgun (WGS) entry which is preliminary data.</text>
</comment>
<dbReference type="PROSITE" id="PS50994">
    <property type="entry name" value="INTEGRASE"/>
    <property type="match status" value="1"/>
</dbReference>
<dbReference type="InterPro" id="IPR012337">
    <property type="entry name" value="RNaseH-like_sf"/>
</dbReference>
<dbReference type="PANTHER" id="PTHR35004:SF8">
    <property type="entry name" value="TRANSPOSASE RV3428C-RELATED"/>
    <property type="match status" value="1"/>
</dbReference>
<accession>A0A848GCQ6</accession>
<evidence type="ECO:0000259" key="2">
    <source>
        <dbReference type="PROSITE" id="PS50994"/>
    </source>
</evidence>
<dbReference type="PANTHER" id="PTHR35004">
    <property type="entry name" value="TRANSPOSASE RV3428C-RELATED"/>
    <property type="match status" value="1"/>
</dbReference>
<dbReference type="EMBL" id="JABBGA010000050">
    <property type="protein sequence ID" value="NML29104.1"/>
    <property type="molecule type" value="Genomic_DNA"/>
</dbReference>
<dbReference type="GO" id="GO:0015074">
    <property type="term" value="P:DNA integration"/>
    <property type="evidence" value="ECO:0007669"/>
    <property type="project" value="InterPro"/>
</dbReference>
<dbReference type="RefSeq" id="WP_169148598.1">
    <property type="nucleotide sequence ID" value="NZ_JABBGA010000050.1"/>
</dbReference>
<reference evidence="3 4" key="1">
    <citation type="submission" date="2020-04" db="EMBL/GenBank/DDBJ databases">
        <title>Zoogloea sp. G-4-1-14 isolated from soil.</title>
        <authorList>
            <person name="Dahal R.H."/>
        </authorList>
    </citation>
    <scope>NUCLEOTIDE SEQUENCE [LARGE SCALE GENOMIC DNA]</scope>
    <source>
        <strain evidence="3 4">G-4-1-14</strain>
    </source>
</reference>
<feature type="domain" description="Integrase catalytic" evidence="2">
    <location>
        <begin position="128"/>
        <end position="323"/>
    </location>
</feature>